<keyword evidence="2" id="KW-1133">Transmembrane helix</keyword>
<evidence type="ECO:0000313" key="4">
    <source>
        <dbReference type="EMBL" id="HJE90643.1"/>
    </source>
</evidence>
<gene>
    <name evidence="4" type="ORF">K8V11_06510</name>
</gene>
<dbReference type="Gene3D" id="3.40.30.10">
    <property type="entry name" value="Glutaredoxin"/>
    <property type="match status" value="1"/>
</dbReference>
<name>A0A921F4E3_9ACTN</name>
<dbReference type="RefSeq" id="WP_303911866.1">
    <property type="nucleotide sequence ID" value="NZ_DYXM01000118.1"/>
</dbReference>
<feature type="transmembrane region" description="Helical" evidence="2">
    <location>
        <begin position="43"/>
        <end position="61"/>
    </location>
</feature>
<proteinExistence type="predicted"/>
<organism evidence="4 5">
    <name type="scientific">Dietzia timorensis</name>
    <dbReference type="NCBI Taxonomy" id="499555"/>
    <lineage>
        <taxon>Bacteria</taxon>
        <taxon>Bacillati</taxon>
        <taxon>Actinomycetota</taxon>
        <taxon>Actinomycetes</taxon>
        <taxon>Mycobacteriales</taxon>
        <taxon>Dietziaceae</taxon>
        <taxon>Dietzia</taxon>
    </lineage>
</organism>
<keyword evidence="2" id="KW-0812">Transmembrane</keyword>
<comment type="caution">
    <text evidence="4">The sequence shown here is derived from an EMBL/GenBank/DDBJ whole genome shotgun (WGS) entry which is preliminary data.</text>
</comment>
<dbReference type="SUPFAM" id="SSF52833">
    <property type="entry name" value="Thioredoxin-like"/>
    <property type="match status" value="1"/>
</dbReference>
<evidence type="ECO:0000256" key="2">
    <source>
        <dbReference type="SAM" id="Phobius"/>
    </source>
</evidence>
<sequence length="179" mass="19200">MFETPPDERARRSGGRWLTASLVLVLGLLLVAVVGLSTGGAQQGLVVFIGILAVLGVSAWLSPLRPGKHTEIGDTALTRPEVVVLWRPGCAYSARLKRDAARQGVRVKWVNIWRDPEAAAICRRLNGGSEETPTVVVVDRDMPQPTVIPATVSGVSAANKELADHRSIASPTTRPRRVA</sequence>
<dbReference type="Proteomes" id="UP000776650">
    <property type="component" value="Unassembled WGS sequence"/>
</dbReference>
<evidence type="ECO:0000313" key="5">
    <source>
        <dbReference type="Proteomes" id="UP000776650"/>
    </source>
</evidence>
<dbReference type="InterPro" id="IPR002109">
    <property type="entry name" value="Glutaredoxin"/>
</dbReference>
<keyword evidence="2" id="KW-0472">Membrane</keyword>
<dbReference type="Pfam" id="PF00462">
    <property type="entry name" value="Glutaredoxin"/>
    <property type="match status" value="1"/>
</dbReference>
<dbReference type="AlphaFoldDB" id="A0A921F4E3"/>
<feature type="domain" description="Glutaredoxin" evidence="3">
    <location>
        <begin position="82"/>
        <end position="137"/>
    </location>
</feature>
<evidence type="ECO:0000256" key="1">
    <source>
        <dbReference type="SAM" id="MobiDB-lite"/>
    </source>
</evidence>
<reference evidence="4" key="2">
    <citation type="submission" date="2021-09" db="EMBL/GenBank/DDBJ databases">
        <authorList>
            <person name="Gilroy R."/>
        </authorList>
    </citation>
    <scope>NUCLEOTIDE SEQUENCE</scope>
    <source>
        <strain evidence="4">ChiGjej1B1-18357</strain>
    </source>
</reference>
<protein>
    <recommendedName>
        <fullName evidence="3">Glutaredoxin domain-containing protein</fullName>
    </recommendedName>
</protein>
<evidence type="ECO:0000259" key="3">
    <source>
        <dbReference type="Pfam" id="PF00462"/>
    </source>
</evidence>
<feature type="transmembrane region" description="Helical" evidence="2">
    <location>
        <begin position="17"/>
        <end position="37"/>
    </location>
</feature>
<reference evidence="4" key="1">
    <citation type="journal article" date="2021" name="PeerJ">
        <title>Extensive microbial diversity within the chicken gut microbiome revealed by metagenomics and culture.</title>
        <authorList>
            <person name="Gilroy R."/>
            <person name="Ravi A."/>
            <person name="Getino M."/>
            <person name="Pursley I."/>
            <person name="Horton D.L."/>
            <person name="Alikhan N.F."/>
            <person name="Baker D."/>
            <person name="Gharbi K."/>
            <person name="Hall N."/>
            <person name="Watson M."/>
            <person name="Adriaenssens E.M."/>
            <person name="Foster-Nyarko E."/>
            <person name="Jarju S."/>
            <person name="Secka A."/>
            <person name="Antonio M."/>
            <person name="Oren A."/>
            <person name="Chaudhuri R.R."/>
            <person name="La Ragione R."/>
            <person name="Hildebrand F."/>
            <person name="Pallen M.J."/>
        </authorList>
    </citation>
    <scope>NUCLEOTIDE SEQUENCE</scope>
    <source>
        <strain evidence="4">ChiGjej1B1-18357</strain>
    </source>
</reference>
<dbReference type="EMBL" id="DYXM01000118">
    <property type="protein sequence ID" value="HJE90643.1"/>
    <property type="molecule type" value="Genomic_DNA"/>
</dbReference>
<feature type="region of interest" description="Disordered" evidence="1">
    <location>
        <begin position="160"/>
        <end position="179"/>
    </location>
</feature>
<dbReference type="InterPro" id="IPR036249">
    <property type="entry name" value="Thioredoxin-like_sf"/>
</dbReference>
<accession>A0A921F4E3</accession>